<proteinExistence type="predicted"/>
<reference evidence="2" key="1">
    <citation type="submission" date="2020-05" db="EMBL/GenBank/DDBJ databases">
        <title>WGS assembly of Panicum virgatum.</title>
        <authorList>
            <person name="Lovell J.T."/>
            <person name="Jenkins J."/>
            <person name="Shu S."/>
            <person name="Juenger T.E."/>
            <person name="Schmutz J."/>
        </authorList>
    </citation>
    <scope>NUCLEOTIDE SEQUENCE</scope>
    <source>
        <strain evidence="2">AP13</strain>
    </source>
</reference>
<feature type="region of interest" description="Disordered" evidence="1">
    <location>
        <begin position="105"/>
        <end position="127"/>
    </location>
</feature>
<accession>A0A8T0RN34</accession>
<comment type="caution">
    <text evidence="2">The sequence shown here is derived from an EMBL/GenBank/DDBJ whole genome shotgun (WGS) entry which is preliminary data.</text>
</comment>
<dbReference type="AlphaFoldDB" id="A0A8T0RN34"/>
<dbReference type="Proteomes" id="UP000823388">
    <property type="component" value="Chromosome 5N"/>
</dbReference>
<feature type="compositionally biased region" description="Low complexity" evidence="1">
    <location>
        <begin position="15"/>
        <end position="34"/>
    </location>
</feature>
<protein>
    <submittedName>
        <fullName evidence="2">Uncharacterized protein</fullName>
    </submittedName>
</protein>
<evidence type="ECO:0000313" key="3">
    <source>
        <dbReference type="Proteomes" id="UP000823388"/>
    </source>
</evidence>
<gene>
    <name evidence="2" type="ORF">PVAP13_5NG062824</name>
</gene>
<name>A0A8T0RN34_PANVG</name>
<sequence>MPLFSKARPFFLALTSSSPRAAPTRPPADATPALPTRPGPPPLASRSAPSYPPSDLVLSARRPCSPTRRRRSGAPCALRPSPACLQIGAILPSPDVASLRIRGVLPSPASRGTPPHFFPSWSSTAGP</sequence>
<feature type="region of interest" description="Disordered" evidence="1">
    <location>
        <begin position="15"/>
        <end position="79"/>
    </location>
</feature>
<organism evidence="2 3">
    <name type="scientific">Panicum virgatum</name>
    <name type="common">Blackwell switchgrass</name>
    <dbReference type="NCBI Taxonomy" id="38727"/>
    <lineage>
        <taxon>Eukaryota</taxon>
        <taxon>Viridiplantae</taxon>
        <taxon>Streptophyta</taxon>
        <taxon>Embryophyta</taxon>
        <taxon>Tracheophyta</taxon>
        <taxon>Spermatophyta</taxon>
        <taxon>Magnoliopsida</taxon>
        <taxon>Liliopsida</taxon>
        <taxon>Poales</taxon>
        <taxon>Poaceae</taxon>
        <taxon>PACMAD clade</taxon>
        <taxon>Panicoideae</taxon>
        <taxon>Panicodae</taxon>
        <taxon>Paniceae</taxon>
        <taxon>Panicinae</taxon>
        <taxon>Panicum</taxon>
        <taxon>Panicum sect. Hiantes</taxon>
    </lineage>
</organism>
<dbReference type="EMBL" id="CM029046">
    <property type="protein sequence ID" value="KAG2586610.1"/>
    <property type="molecule type" value="Genomic_DNA"/>
</dbReference>
<keyword evidence="3" id="KW-1185">Reference proteome</keyword>
<evidence type="ECO:0000313" key="2">
    <source>
        <dbReference type="EMBL" id="KAG2586610.1"/>
    </source>
</evidence>
<evidence type="ECO:0000256" key="1">
    <source>
        <dbReference type="SAM" id="MobiDB-lite"/>
    </source>
</evidence>